<evidence type="ECO:0000313" key="2">
    <source>
        <dbReference type="EMBL" id="MBM6921054.1"/>
    </source>
</evidence>
<name>A0A939BDG4_9FIRM</name>
<keyword evidence="1" id="KW-0812">Transmembrane</keyword>
<evidence type="ECO:0000256" key="1">
    <source>
        <dbReference type="SAM" id="Phobius"/>
    </source>
</evidence>
<reference evidence="2" key="2">
    <citation type="journal article" date="2021" name="Sci. Rep.">
        <title>The distribution of antibiotic resistance genes in chicken gut microbiota commensals.</title>
        <authorList>
            <person name="Juricova H."/>
            <person name="Matiasovicova J."/>
            <person name="Kubasova T."/>
            <person name="Cejkova D."/>
            <person name="Rychlik I."/>
        </authorList>
    </citation>
    <scope>NUCLEOTIDE SEQUENCE</scope>
    <source>
        <strain evidence="2">An559</strain>
    </source>
</reference>
<organism evidence="2 3">
    <name type="scientific">Merdimmobilis hominis</name>
    <dbReference type="NCBI Taxonomy" id="2897707"/>
    <lineage>
        <taxon>Bacteria</taxon>
        <taxon>Bacillati</taxon>
        <taxon>Bacillota</taxon>
        <taxon>Clostridia</taxon>
        <taxon>Eubacteriales</taxon>
        <taxon>Oscillospiraceae</taxon>
        <taxon>Merdimmobilis</taxon>
    </lineage>
</organism>
<feature type="transmembrane region" description="Helical" evidence="1">
    <location>
        <begin position="172"/>
        <end position="194"/>
    </location>
</feature>
<keyword evidence="1" id="KW-1133">Transmembrane helix</keyword>
<dbReference type="EMBL" id="JACJKY010000010">
    <property type="protein sequence ID" value="MBM6921054.1"/>
    <property type="molecule type" value="Genomic_DNA"/>
</dbReference>
<proteinExistence type="predicted"/>
<accession>A0A939BDG4</accession>
<comment type="caution">
    <text evidence="2">The sequence shown here is derived from an EMBL/GenBank/DDBJ whole genome shotgun (WGS) entry which is preliminary data.</text>
</comment>
<evidence type="ECO:0000313" key="3">
    <source>
        <dbReference type="Proteomes" id="UP000774750"/>
    </source>
</evidence>
<feature type="transmembrane region" description="Helical" evidence="1">
    <location>
        <begin position="239"/>
        <end position="259"/>
    </location>
</feature>
<keyword evidence="1" id="KW-0472">Membrane</keyword>
<feature type="transmembrane region" description="Helical" evidence="1">
    <location>
        <begin position="136"/>
        <end position="166"/>
    </location>
</feature>
<feature type="transmembrane region" description="Helical" evidence="1">
    <location>
        <begin position="12"/>
        <end position="30"/>
    </location>
</feature>
<dbReference type="RefSeq" id="WP_204446600.1">
    <property type="nucleotide sequence ID" value="NZ_JACJKY010000010.1"/>
</dbReference>
<gene>
    <name evidence="2" type="ORF">H6A12_07805</name>
</gene>
<feature type="transmembrane region" description="Helical" evidence="1">
    <location>
        <begin position="265"/>
        <end position="294"/>
    </location>
</feature>
<feature type="transmembrane region" description="Helical" evidence="1">
    <location>
        <begin position="50"/>
        <end position="74"/>
    </location>
</feature>
<dbReference type="AlphaFoldDB" id="A0A939BDG4"/>
<sequence>MAEKRIIRFEKWILKVVISYAVFIGIGWLLGRIPAEKIGLSEDMFFDLRMFFMLFGPIYLTLIVKIVLTILAVIKHKEKDTAEQNRGVLLAVTAILMLANLSNAQTMADLSSGLIESKGLKSLNRSKRYNLKGKRFLNVFLPIAFYMLILEILTLLVCIVTFAPLSNAASNAFIFTIALTALLLLLIPLILTFISGFKGDKAEHEEKRKMEKLDAVSSGNLVLETDPIRRKQYLWLPKLLVLLVCPVVLLLSFFVLFLTKNYHDYFVILLLRQPFMALAGTAFLSVIPLLLYWANCSGTSLVQRVYLSENRLCYTGYSGSMDERVEFAFVLLRLEEYSVGKRSIRIRGIFTRKTKDAYGTHQKNAFSKTLQLPRTFPEEQERILLDFLRNAAVNHASFDQRVQ</sequence>
<keyword evidence="3" id="KW-1185">Reference proteome</keyword>
<dbReference type="Proteomes" id="UP000774750">
    <property type="component" value="Unassembled WGS sequence"/>
</dbReference>
<protein>
    <submittedName>
        <fullName evidence="2">Uncharacterized protein</fullName>
    </submittedName>
</protein>
<reference evidence="2" key="1">
    <citation type="submission" date="2020-08" db="EMBL/GenBank/DDBJ databases">
        <authorList>
            <person name="Cejkova D."/>
            <person name="Kubasova T."/>
            <person name="Jahodarova E."/>
            <person name="Rychlik I."/>
        </authorList>
    </citation>
    <scope>NUCLEOTIDE SEQUENCE</scope>
    <source>
        <strain evidence="2">An559</strain>
    </source>
</reference>